<feature type="transmembrane region" description="Helical" evidence="5">
    <location>
        <begin position="187"/>
        <end position="209"/>
    </location>
</feature>
<dbReference type="AlphaFoldDB" id="A9M4M2"/>
<evidence type="ECO:0008006" key="7">
    <source>
        <dbReference type="Google" id="ProtNLM"/>
    </source>
</evidence>
<keyword evidence="4 5" id="KW-0472">Membrane</keyword>
<dbReference type="EMBL" id="CP000755">
    <property type="protein sequence ID" value="ABX77027.1"/>
    <property type="molecule type" value="Genomic_DNA"/>
</dbReference>
<dbReference type="GO" id="GO:0030255">
    <property type="term" value="P:protein secretion by the type IV secretion system"/>
    <property type="evidence" value="ECO:0007669"/>
    <property type="project" value="InterPro"/>
</dbReference>
<keyword evidence="3 5" id="KW-1133">Transmembrane helix</keyword>
<dbReference type="Pfam" id="PF04610">
    <property type="entry name" value="TrbL"/>
    <property type="match status" value="1"/>
</dbReference>
<evidence type="ECO:0000256" key="2">
    <source>
        <dbReference type="ARBA" id="ARBA00022692"/>
    </source>
</evidence>
<keyword evidence="2 5" id="KW-0812">Transmembrane</keyword>
<accession>A9M4M2</accession>
<proteinExistence type="predicted"/>
<reference evidence="6" key="1">
    <citation type="journal article" date="2007" name="Appl. Environ. Microbiol.">
        <title>Sequence characterization and comparative analysis of three plasmids isolated from environmental Vibrio spp.</title>
        <authorList>
            <person name="Hazen T.H."/>
            <person name="Wu D."/>
            <person name="Eisen J.A."/>
            <person name="Sobecky P.A."/>
        </authorList>
    </citation>
    <scope>NUCLEOTIDE SEQUENCE [LARGE SCALE GENOMIC DNA]</scope>
    <source>
        <strain evidence="6">23023</strain>
        <plasmid evidence="6">p23023</plasmid>
    </source>
</reference>
<organism evidence="6">
    <name type="scientific">Vibrio sp. 23023</name>
    <dbReference type="NCBI Taxonomy" id="452803"/>
    <lineage>
        <taxon>Bacteria</taxon>
        <taxon>Pseudomonadati</taxon>
        <taxon>Pseudomonadota</taxon>
        <taxon>Gammaproteobacteria</taxon>
        <taxon>Vibrionales</taxon>
        <taxon>Vibrionaceae</taxon>
        <taxon>Vibrio</taxon>
    </lineage>
</organism>
<comment type="subcellular location">
    <subcellularLocation>
        <location evidence="1">Membrane</location>
        <topology evidence="1">Multi-pass membrane protein</topology>
    </subcellularLocation>
</comment>
<feature type="transmembrane region" description="Helical" evidence="5">
    <location>
        <begin position="61"/>
        <end position="82"/>
    </location>
</feature>
<evidence type="ECO:0000256" key="5">
    <source>
        <dbReference type="SAM" id="Phobius"/>
    </source>
</evidence>
<feature type="transmembrane region" description="Helical" evidence="5">
    <location>
        <begin position="153"/>
        <end position="175"/>
    </location>
</feature>
<dbReference type="GO" id="GO:0016020">
    <property type="term" value="C:membrane"/>
    <property type="evidence" value="ECO:0007669"/>
    <property type="project" value="UniProtKB-SubCell"/>
</dbReference>
<protein>
    <recommendedName>
        <fullName evidence="7">TrbL/VirB6 plasmid conjugal transfer protein</fullName>
    </recommendedName>
</protein>
<dbReference type="InterPro" id="IPR007688">
    <property type="entry name" value="Conjugal_tfr_TrbL/VirB6"/>
</dbReference>
<evidence type="ECO:0000256" key="4">
    <source>
        <dbReference type="ARBA" id="ARBA00023136"/>
    </source>
</evidence>
<evidence type="ECO:0000256" key="1">
    <source>
        <dbReference type="ARBA" id="ARBA00004141"/>
    </source>
</evidence>
<gene>
    <name evidence="6" type="ORF">BMSA_0004</name>
</gene>
<evidence type="ECO:0000256" key="3">
    <source>
        <dbReference type="ARBA" id="ARBA00022989"/>
    </source>
</evidence>
<sequence length="317" mass="34822">MDFETLFNRDVHQYIHTLTTGGPVIEFASMMLTVFIVFELFMQWSTFALDKPQPVEHISAILLILVTLLLMNQFIPVINAIWSAGDGLGRAFLHAATGNSDPLYLAKWFDHSMALVSPLDVGIGDTMTLIALTFFLDIVLFVLTIMMYLVGIWAVWGLALAKLLALLFIPCLAWKPARPFFTKWVEFLLSFVLLMLLLRVSGALAALAMQSAFNTMGAQCQLSAGHLCNLTHAVHIDETSAQTQLLVSGVLSILLVGSAFKFAQAFSSASGAMSQRAQAGFHRTVKHIHNTVSSASTDTHRTTPTNDINLTFKGNDE</sequence>
<evidence type="ECO:0000313" key="6">
    <source>
        <dbReference type="EMBL" id="ABX77027.1"/>
    </source>
</evidence>
<keyword evidence="6" id="KW-0614">Plasmid</keyword>
<dbReference type="RefSeq" id="WP_012219839.1">
    <property type="nucleotide sequence ID" value="NC_010112.1"/>
</dbReference>
<feature type="transmembrane region" description="Helical" evidence="5">
    <location>
        <begin position="127"/>
        <end position="146"/>
    </location>
</feature>
<geneLocation type="plasmid" evidence="6">
    <name>p23023</name>
</geneLocation>
<name>A9M4M2_9VIBR</name>